<dbReference type="Pfam" id="PF14759">
    <property type="entry name" value="Reductase_C"/>
    <property type="match status" value="1"/>
</dbReference>
<dbReference type="Gene3D" id="3.30.390.30">
    <property type="match status" value="1"/>
</dbReference>
<comment type="caution">
    <text evidence="7">The sequence shown here is derived from an EMBL/GenBank/DDBJ whole genome shotgun (WGS) entry which is preliminary data.</text>
</comment>
<dbReference type="eggNOG" id="COG0446">
    <property type="taxonomic scope" value="Bacteria"/>
</dbReference>
<evidence type="ECO:0000256" key="3">
    <source>
        <dbReference type="ARBA" id="ARBA00022827"/>
    </source>
</evidence>
<keyword evidence="4" id="KW-0560">Oxidoreductase</keyword>
<dbReference type="PANTHER" id="PTHR43557:SF2">
    <property type="entry name" value="RIESKE DOMAIN-CONTAINING PROTEIN-RELATED"/>
    <property type="match status" value="1"/>
</dbReference>
<protein>
    <submittedName>
        <fullName evidence="7">p-cumate dioxygenase ferredoxin reductase subunit</fullName>
    </submittedName>
</protein>
<keyword evidence="8" id="KW-1185">Reference proteome</keyword>
<dbReference type="SUPFAM" id="SSF51905">
    <property type="entry name" value="FAD/NAD(P)-binding domain"/>
    <property type="match status" value="2"/>
</dbReference>
<proteinExistence type="predicted"/>
<dbReference type="PRINTS" id="PR00368">
    <property type="entry name" value="FADPNR"/>
</dbReference>
<dbReference type="GO" id="GO:0016651">
    <property type="term" value="F:oxidoreductase activity, acting on NAD(P)H"/>
    <property type="evidence" value="ECO:0007669"/>
    <property type="project" value="TreeGrafter"/>
</dbReference>
<dbReference type="PRINTS" id="PR00411">
    <property type="entry name" value="PNDRDTASEI"/>
</dbReference>
<evidence type="ECO:0000259" key="5">
    <source>
        <dbReference type="Pfam" id="PF07992"/>
    </source>
</evidence>
<keyword evidence="3" id="KW-0274">FAD</keyword>
<keyword evidence="7" id="KW-0223">Dioxygenase</keyword>
<evidence type="ECO:0000256" key="4">
    <source>
        <dbReference type="ARBA" id="ARBA00023002"/>
    </source>
</evidence>
<name>L7KNR7_9ACTN</name>
<dbReference type="InterPro" id="IPR016156">
    <property type="entry name" value="FAD/NAD-linked_Rdtase_dimer_sf"/>
</dbReference>
<evidence type="ECO:0000256" key="2">
    <source>
        <dbReference type="ARBA" id="ARBA00022630"/>
    </source>
</evidence>
<dbReference type="InterPro" id="IPR050446">
    <property type="entry name" value="FAD-oxidoreductase/Apoptosis"/>
</dbReference>
<dbReference type="Gene3D" id="3.50.50.60">
    <property type="entry name" value="FAD/NAD(P)-binding domain"/>
    <property type="match status" value="2"/>
</dbReference>
<dbReference type="AlphaFoldDB" id="L7KNR7"/>
<feature type="domain" description="FAD/NAD(P)-binding" evidence="5">
    <location>
        <begin position="1"/>
        <end position="299"/>
    </location>
</feature>
<comment type="cofactor">
    <cofactor evidence="1">
        <name>FAD</name>
        <dbReference type="ChEBI" id="CHEBI:57692"/>
    </cofactor>
</comment>
<dbReference type="GO" id="GO:0005737">
    <property type="term" value="C:cytoplasm"/>
    <property type="evidence" value="ECO:0007669"/>
    <property type="project" value="TreeGrafter"/>
</dbReference>
<dbReference type="GO" id="GO:0051213">
    <property type="term" value="F:dioxygenase activity"/>
    <property type="evidence" value="ECO:0007669"/>
    <property type="project" value="UniProtKB-KW"/>
</dbReference>
<evidence type="ECO:0000256" key="1">
    <source>
        <dbReference type="ARBA" id="ARBA00001974"/>
    </source>
</evidence>
<dbReference type="InterPro" id="IPR023753">
    <property type="entry name" value="FAD/NAD-binding_dom"/>
</dbReference>
<evidence type="ECO:0000259" key="6">
    <source>
        <dbReference type="Pfam" id="PF14759"/>
    </source>
</evidence>
<dbReference type="InterPro" id="IPR036188">
    <property type="entry name" value="FAD/NAD-bd_sf"/>
</dbReference>
<dbReference type="EMBL" id="BANR01000012">
    <property type="protein sequence ID" value="GAC49353.1"/>
    <property type="molecule type" value="Genomic_DNA"/>
</dbReference>
<feature type="domain" description="Reductase C-terminal" evidence="6">
    <location>
        <begin position="318"/>
        <end position="390"/>
    </location>
</feature>
<sequence>MHIVIVGASVAGIRTAQALRVGGFDGTITVVGDEPHSPYDKPPLSKEILDPASDRDSVSLIDADALASLSVDLRLGVRATAVDIDGKLLSTDSLGQIAYDTLVIATGMRPRTLFAAEHFSNVYTIRSLDDSRAIRAELSRGRRAAVIGAGFIGAEFASAARAHGVEVTLIEAQDAPMAAQLSAEVGTALAELHSHHGVEMITGLQPHGFGGSTRATSVTLSDGRRVPADFVVVGIGATPAVEWLDTAGLVIDDGVRCDETLKALGCHDIYAAGDVAHWDHPMYGEPLRIEHWTNANDHAEIVAADILGTTAPRPTLPYVWSDQYGHRIQIIGRPALGSPTIRTGAATHGDLVVGYTDADDVLVGALVVDNPRLLMKLRRAVLAGEHRHEAEATILEATPAAM</sequence>
<organism evidence="7 8">
    <name type="scientific">Gordonia aichiensis NBRC 108223</name>
    <dbReference type="NCBI Taxonomy" id="1220583"/>
    <lineage>
        <taxon>Bacteria</taxon>
        <taxon>Bacillati</taxon>
        <taxon>Actinomycetota</taxon>
        <taxon>Actinomycetes</taxon>
        <taxon>Mycobacteriales</taxon>
        <taxon>Gordoniaceae</taxon>
        <taxon>Gordonia</taxon>
    </lineage>
</organism>
<dbReference type="RefSeq" id="WP_005175432.1">
    <property type="nucleotide sequence ID" value="NZ_BANR01000012.1"/>
</dbReference>
<accession>L7KNR7</accession>
<dbReference type="SUPFAM" id="SSF55424">
    <property type="entry name" value="FAD/NAD-linked reductases, dimerisation (C-terminal) domain"/>
    <property type="match status" value="1"/>
</dbReference>
<evidence type="ECO:0000313" key="7">
    <source>
        <dbReference type="EMBL" id="GAC49353.1"/>
    </source>
</evidence>
<dbReference type="InterPro" id="IPR028202">
    <property type="entry name" value="Reductase_C"/>
</dbReference>
<gene>
    <name evidence="7" type="primary">cmtA4</name>
    <name evidence="7" type="ORF">GOACH_12_00050</name>
</gene>
<dbReference type="PANTHER" id="PTHR43557">
    <property type="entry name" value="APOPTOSIS-INDUCING FACTOR 1"/>
    <property type="match status" value="1"/>
</dbReference>
<dbReference type="Pfam" id="PF07992">
    <property type="entry name" value="Pyr_redox_2"/>
    <property type="match status" value="1"/>
</dbReference>
<reference evidence="7 8" key="1">
    <citation type="submission" date="2012-12" db="EMBL/GenBank/DDBJ databases">
        <title>Whole genome shotgun sequence of Gordonia aichiensis NBRC 108223.</title>
        <authorList>
            <person name="Isaki-Nakamura S."/>
            <person name="Hosoyama A."/>
            <person name="Tsuchikane K."/>
            <person name="Ando Y."/>
            <person name="Baba S."/>
            <person name="Ohji S."/>
            <person name="Hamada M."/>
            <person name="Tamura T."/>
            <person name="Yamazoe A."/>
            <person name="Yamazaki S."/>
            <person name="Fujita N."/>
        </authorList>
    </citation>
    <scope>NUCLEOTIDE SEQUENCE [LARGE SCALE GENOMIC DNA]</scope>
    <source>
        <strain evidence="7 8">NBRC 108223</strain>
    </source>
</reference>
<dbReference type="Proteomes" id="UP000010988">
    <property type="component" value="Unassembled WGS sequence"/>
</dbReference>
<evidence type="ECO:0000313" key="8">
    <source>
        <dbReference type="Proteomes" id="UP000010988"/>
    </source>
</evidence>
<dbReference type="OrthoDB" id="3568330at2"/>
<keyword evidence="2" id="KW-0285">Flavoprotein</keyword>
<dbReference type="STRING" id="1220583.GOACH_12_00050"/>